<keyword evidence="1" id="KW-0732">Signal</keyword>
<protein>
    <recommendedName>
        <fullName evidence="4">YceI family protein</fullName>
    </recommendedName>
</protein>
<feature type="chain" id="PRO_5021188575" description="YceI family protein" evidence="1">
    <location>
        <begin position="34"/>
        <end position="126"/>
    </location>
</feature>
<dbReference type="AlphaFoldDB" id="A0A501Q761"/>
<organism evidence="2 3">
    <name type="scientific">Flavobacterium microcysteis</name>
    <dbReference type="NCBI Taxonomy" id="2596891"/>
    <lineage>
        <taxon>Bacteria</taxon>
        <taxon>Pseudomonadati</taxon>
        <taxon>Bacteroidota</taxon>
        <taxon>Flavobacteriia</taxon>
        <taxon>Flavobacteriales</taxon>
        <taxon>Flavobacteriaceae</taxon>
        <taxon>Flavobacterium</taxon>
    </lineage>
</organism>
<evidence type="ECO:0000313" key="2">
    <source>
        <dbReference type="EMBL" id="TPD68214.1"/>
    </source>
</evidence>
<evidence type="ECO:0000256" key="1">
    <source>
        <dbReference type="SAM" id="SignalP"/>
    </source>
</evidence>
<comment type="caution">
    <text evidence="2">The sequence shown here is derived from an EMBL/GenBank/DDBJ whole genome shotgun (WGS) entry which is preliminary data.</text>
</comment>
<feature type="signal peptide" evidence="1">
    <location>
        <begin position="1"/>
        <end position="33"/>
    </location>
</feature>
<accession>A0A501Q761</accession>
<proteinExistence type="predicted"/>
<dbReference type="Proteomes" id="UP000319175">
    <property type="component" value="Unassembled WGS sequence"/>
</dbReference>
<evidence type="ECO:0008006" key="4">
    <source>
        <dbReference type="Google" id="ProtNLM"/>
    </source>
</evidence>
<gene>
    <name evidence="2" type="ORF">FJA49_09095</name>
</gene>
<sequence length="126" mass="14277">MNWKQLKYQKNRLLRAALAILLLFTVSFSHTYADTVRQAFQSEAFYSKNNNSERKAISYKGAIRFGVLDIKSGTGIVSSTDFSAVHTAQAKVKANQKHKEYCSFKSNVQFFRTESIPAFAEEIPIS</sequence>
<reference evidence="2 3" key="1">
    <citation type="submission" date="2019-06" db="EMBL/GenBank/DDBJ databases">
        <title>Flavobacterium sp. MaA-Y11 from geoumgang.</title>
        <authorList>
            <person name="Jeong S."/>
        </authorList>
    </citation>
    <scope>NUCLEOTIDE SEQUENCE [LARGE SCALE GENOMIC DNA]</scope>
    <source>
        <strain evidence="2 3">MaA-Y11</strain>
    </source>
</reference>
<reference evidence="2 3" key="2">
    <citation type="submission" date="2019-06" db="EMBL/GenBank/DDBJ databases">
        <authorList>
            <person name="Seo Y."/>
        </authorList>
    </citation>
    <scope>NUCLEOTIDE SEQUENCE [LARGE SCALE GENOMIC DNA]</scope>
    <source>
        <strain evidence="2 3">MaA-Y11</strain>
    </source>
</reference>
<keyword evidence="3" id="KW-1185">Reference proteome</keyword>
<dbReference type="EMBL" id="VFJE01000054">
    <property type="protein sequence ID" value="TPD68214.1"/>
    <property type="molecule type" value="Genomic_DNA"/>
</dbReference>
<name>A0A501Q761_9FLAO</name>
<evidence type="ECO:0000313" key="3">
    <source>
        <dbReference type="Proteomes" id="UP000319175"/>
    </source>
</evidence>